<accession>A0A9D4HW50</accession>
<protein>
    <submittedName>
        <fullName evidence="1">Uncharacterized protein</fullName>
    </submittedName>
</protein>
<gene>
    <name evidence="1" type="ORF">DPMN_044033</name>
</gene>
<comment type="caution">
    <text evidence="1">The sequence shown here is derived from an EMBL/GenBank/DDBJ whole genome shotgun (WGS) entry which is preliminary data.</text>
</comment>
<sequence length="139" mass="15813">MPDRPLKQVCSRVAVDPRGIIRTNMKFHQNWTSRKVNARTHGRTHTLRTQDHDISATGLWPGVSNLKPHQKDTPLGQFHPFETDVVKDKLTDGQLDGQVHCLMPPTIWAHQTEVYNISFKTDVVKDKLTDGQLDGQVHC</sequence>
<name>A0A9D4HW50_DREPO</name>
<proteinExistence type="predicted"/>
<organism evidence="1 2">
    <name type="scientific">Dreissena polymorpha</name>
    <name type="common">Zebra mussel</name>
    <name type="synonym">Mytilus polymorpha</name>
    <dbReference type="NCBI Taxonomy" id="45954"/>
    <lineage>
        <taxon>Eukaryota</taxon>
        <taxon>Metazoa</taxon>
        <taxon>Spiralia</taxon>
        <taxon>Lophotrochozoa</taxon>
        <taxon>Mollusca</taxon>
        <taxon>Bivalvia</taxon>
        <taxon>Autobranchia</taxon>
        <taxon>Heteroconchia</taxon>
        <taxon>Euheterodonta</taxon>
        <taxon>Imparidentia</taxon>
        <taxon>Neoheterodontei</taxon>
        <taxon>Myida</taxon>
        <taxon>Dreissenoidea</taxon>
        <taxon>Dreissenidae</taxon>
        <taxon>Dreissena</taxon>
    </lineage>
</organism>
<reference evidence="1" key="2">
    <citation type="submission" date="2020-11" db="EMBL/GenBank/DDBJ databases">
        <authorList>
            <person name="McCartney M.A."/>
            <person name="Auch B."/>
            <person name="Kono T."/>
            <person name="Mallez S."/>
            <person name="Becker A."/>
            <person name="Gohl D.M."/>
            <person name="Silverstein K.A.T."/>
            <person name="Koren S."/>
            <person name="Bechman K.B."/>
            <person name="Herman A."/>
            <person name="Abrahante J.E."/>
            <person name="Garbe J."/>
        </authorList>
    </citation>
    <scope>NUCLEOTIDE SEQUENCE</scope>
    <source>
        <strain evidence="1">Duluth1</strain>
        <tissue evidence="1">Whole animal</tissue>
    </source>
</reference>
<dbReference type="AlphaFoldDB" id="A0A9D4HW50"/>
<dbReference type="EMBL" id="JAIWYP010000011">
    <property type="protein sequence ID" value="KAH3737440.1"/>
    <property type="molecule type" value="Genomic_DNA"/>
</dbReference>
<dbReference type="Proteomes" id="UP000828390">
    <property type="component" value="Unassembled WGS sequence"/>
</dbReference>
<evidence type="ECO:0000313" key="1">
    <source>
        <dbReference type="EMBL" id="KAH3737440.1"/>
    </source>
</evidence>
<keyword evidence="2" id="KW-1185">Reference proteome</keyword>
<reference evidence="1" key="1">
    <citation type="journal article" date="2019" name="bioRxiv">
        <title>The Genome of the Zebra Mussel, Dreissena polymorpha: A Resource for Invasive Species Research.</title>
        <authorList>
            <person name="McCartney M.A."/>
            <person name="Auch B."/>
            <person name="Kono T."/>
            <person name="Mallez S."/>
            <person name="Zhang Y."/>
            <person name="Obille A."/>
            <person name="Becker A."/>
            <person name="Abrahante J.E."/>
            <person name="Garbe J."/>
            <person name="Badalamenti J.P."/>
            <person name="Herman A."/>
            <person name="Mangelson H."/>
            <person name="Liachko I."/>
            <person name="Sullivan S."/>
            <person name="Sone E.D."/>
            <person name="Koren S."/>
            <person name="Silverstein K.A.T."/>
            <person name="Beckman K.B."/>
            <person name="Gohl D.M."/>
        </authorList>
    </citation>
    <scope>NUCLEOTIDE SEQUENCE</scope>
    <source>
        <strain evidence="1">Duluth1</strain>
        <tissue evidence="1">Whole animal</tissue>
    </source>
</reference>
<evidence type="ECO:0000313" key="2">
    <source>
        <dbReference type="Proteomes" id="UP000828390"/>
    </source>
</evidence>